<dbReference type="Pfam" id="PF00155">
    <property type="entry name" value="Aminotran_1_2"/>
    <property type="match status" value="1"/>
</dbReference>
<dbReference type="Gene3D" id="3.90.1150.10">
    <property type="entry name" value="Aspartate Aminotransferase, domain 1"/>
    <property type="match status" value="1"/>
</dbReference>
<evidence type="ECO:0000256" key="3">
    <source>
        <dbReference type="ARBA" id="ARBA00022679"/>
    </source>
</evidence>
<feature type="domain" description="Aminotransferase class I/classII large" evidence="5">
    <location>
        <begin position="70"/>
        <end position="397"/>
    </location>
</feature>
<proteinExistence type="predicted"/>
<dbReference type="GO" id="GO:1901605">
    <property type="term" value="P:alpha-amino acid metabolic process"/>
    <property type="evidence" value="ECO:0007669"/>
    <property type="project" value="TreeGrafter"/>
</dbReference>
<keyword evidence="7" id="KW-1185">Reference proteome</keyword>
<dbReference type="InterPro" id="IPR015422">
    <property type="entry name" value="PyrdxlP-dep_Trfase_small"/>
</dbReference>
<evidence type="ECO:0000259" key="5">
    <source>
        <dbReference type="Pfam" id="PF00155"/>
    </source>
</evidence>
<dbReference type="GO" id="GO:0030170">
    <property type="term" value="F:pyridoxal phosphate binding"/>
    <property type="evidence" value="ECO:0007669"/>
    <property type="project" value="InterPro"/>
</dbReference>
<dbReference type="AlphaFoldDB" id="A0A1I3J865"/>
<reference evidence="6 7" key="1">
    <citation type="submission" date="2016-10" db="EMBL/GenBank/DDBJ databases">
        <authorList>
            <person name="de Groot N.N."/>
        </authorList>
    </citation>
    <scope>NUCLEOTIDE SEQUENCE [LARGE SCALE GENOMIC DNA]</scope>
    <source>
        <strain evidence="6 7">DSM 19073</strain>
    </source>
</reference>
<name>A0A1I3J865_9RHOB</name>
<dbReference type="OrthoDB" id="9808770at2"/>
<dbReference type="InterPro" id="IPR050859">
    <property type="entry name" value="Class-I_PLP-dep_aminotransf"/>
</dbReference>
<dbReference type="SUPFAM" id="SSF53383">
    <property type="entry name" value="PLP-dependent transferases"/>
    <property type="match status" value="1"/>
</dbReference>
<dbReference type="GO" id="GO:0008483">
    <property type="term" value="F:transaminase activity"/>
    <property type="evidence" value="ECO:0007669"/>
    <property type="project" value="UniProtKB-KW"/>
</dbReference>
<dbReference type="RefSeq" id="WP_092778079.1">
    <property type="nucleotide sequence ID" value="NZ_FORA01000001.1"/>
</dbReference>
<dbReference type="InterPro" id="IPR015421">
    <property type="entry name" value="PyrdxlP-dep_Trfase_major"/>
</dbReference>
<evidence type="ECO:0000256" key="2">
    <source>
        <dbReference type="ARBA" id="ARBA00022576"/>
    </source>
</evidence>
<evidence type="ECO:0000313" key="6">
    <source>
        <dbReference type="EMBL" id="SFI56370.1"/>
    </source>
</evidence>
<keyword evidence="3 6" id="KW-0808">Transferase</keyword>
<dbReference type="Gene3D" id="3.40.640.10">
    <property type="entry name" value="Type I PLP-dependent aspartate aminotransferase-like (Major domain)"/>
    <property type="match status" value="1"/>
</dbReference>
<keyword evidence="6" id="KW-0238">DNA-binding</keyword>
<accession>A0A1I3J865</accession>
<evidence type="ECO:0000256" key="1">
    <source>
        <dbReference type="ARBA" id="ARBA00001933"/>
    </source>
</evidence>
<evidence type="ECO:0000256" key="4">
    <source>
        <dbReference type="ARBA" id="ARBA00022898"/>
    </source>
</evidence>
<gene>
    <name evidence="6" type="ORF">SAMN04488095_1241</name>
</gene>
<comment type="cofactor">
    <cofactor evidence="1">
        <name>pyridoxal 5'-phosphate</name>
        <dbReference type="ChEBI" id="CHEBI:597326"/>
    </cofactor>
</comment>
<dbReference type="CDD" id="cd00609">
    <property type="entry name" value="AAT_like"/>
    <property type="match status" value="1"/>
</dbReference>
<dbReference type="EMBL" id="FORA01000001">
    <property type="protein sequence ID" value="SFI56370.1"/>
    <property type="molecule type" value="Genomic_DNA"/>
</dbReference>
<dbReference type="InterPro" id="IPR015424">
    <property type="entry name" value="PyrdxlP-dep_Trfase"/>
</dbReference>
<protein>
    <submittedName>
        <fullName evidence="6">DNA-binding transcriptional regulator, MocR family, contains an aminotransferase domain</fullName>
    </submittedName>
</protein>
<dbReference type="Proteomes" id="UP000199110">
    <property type="component" value="Unassembled WGS sequence"/>
</dbReference>
<keyword evidence="2 6" id="KW-0032">Aminotransferase</keyword>
<sequence>MEQIAPYAPRIAARMAGVQASEIRELLKIADQPGVISFGGGIPDPALFPRVRIEAVYADILSDPARAAMALQYSTSEGDPDLRAFIAEGVRAEGYDCRPDNILITNGAQQGLDYLGRLLVDEGAHIMAGWPTYLGALQAFAPNRPRYLPLRSGQNRDAEGLRDAAGSGGVAMAYVVPEFANPTGETMTLADREGLLAMARALDFPVIEDNPYGALRFEGTALPALQALDVGRVGSLDASRVIRLGSFSKVLTPGLRVGWVCAARSVIDRLVLMKQAGDLNCARLNQMAVLDIARGGLGPQIERVRDSYRAKRDAMLAALETAMPAGVGWTRPEGGMFLWLTLPEGMDAARTLPEAIAAGVAYVPGAAFFPDRGTANCMRLSYSLASAPDIAEGIDRLSRVLARHLPG</sequence>
<dbReference type="STRING" id="390807.SAMN04488095_1241"/>
<dbReference type="GO" id="GO:0003677">
    <property type="term" value="F:DNA binding"/>
    <property type="evidence" value="ECO:0007669"/>
    <property type="project" value="UniProtKB-KW"/>
</dbReference>
<dbReference type="InterPro" id="IPR004839">
    <property type="entry name" value="Aminotransferase_I/II_large"/>
</dbReference>
<evidence type="ECO:0000313" key="7">
    <source>
        <dbReference type="Proteomes" id="UP000199110"/>
    </source>
</evidence>
<organism evidence="6 7">
    <name type="scientific">Jannaschia pohangensis</name>
    <dbReference type="NCBI Taxonomy" id="390807"/>
    <lineage>
        <taxon>Bacteria</taxon>
        <taxon>Pseudomonadati</taxon>
        <taxon>Pseudomonadota</taxon>
        <taxon>Alphaproteobacteria</taxon>
        <taxon>Rhodobacterales</taxon>
        <taxon>Roseobacteraceae</taxon>
        <taxon>Jannaschia</taxon>
    </lineage>
</organism>
<dbReference type="PANTHER" id="PTHR42790:SF19">
    <property type="entry name" value="KYNURENINE_ALPHA-AMINOADIPATE AMINOTRANSFERASE, MITOCHONDRIAL"/>
    <property type="match status" value="1"/>
</dbReference>
<keyword evidence="4" id="KW-0663">Pyridoxal phosphate</keyword>
<dbReference type="PANTHER" id="PTHR42790">
    <property type="entry name" value="AMINOTRANSFERASE"/>
    <property type="match status" value="1"/>
</dbReference>